<evidence type="ECO:0000256" key="5">
    <source>
        <dbReference type="ARBA" id="ARBA00023136"/>
    </source>
</evidence>
<dbReference type="PANTHER" id="PTHR33545">
    <property type="entry name" value="UPF0750 MEMBRANE PROTEIN YITT-RELATED"/>
    <property type="match status" value="1"/>
</dbReference>
<dbReference type="EMBL" id="NHRJ02000004">
    <property type="protein sequence ID" value="PZE21166.1"/>
    <property type="molecule type" value="Genomic_DNA"/>
</dbReference>
<evidence type="ECO:0000256" key="2">
    <source>
        <dbReference type="ARBA" id="ARBA00022475"/>
    </source>
</evidence>
<evidence type="ECO:0000313" key="8">
    <source>
        <dbReference type="EMBL" id="PZE21166.1"/>
    </source>
</evidence>
<gene>
    <name evidence="8" type="ORF">CBW46_009775</name>
</gene>
<evidence type="ECO:0000259" key="7">
    <source>
        <dbReference type="Pfam" id="PF10035"/>
    </source>
</evidence>
<dbReference type="PANTHER" id="PTHR33545:SF5">
    <property type="entry name" value="UPF0750 MEMBRANE PROTEIN YITT"/>
    <property type="match status" value="1"/>
</dbReference>
<name>A0A2W1NTV9_PAEXE</name>
<keyword evidence="2" id="KW-1003">Cell membrane</keyword>
<sequence length="273" mass="29992">MRSWVGALLAITAGAAIIAISFNWFLVPRQLLTGGLSGISMIISYLTGWSISLVYLFSNLPVIVIGLIRIGRRFVTLSVVSVILTTWFLTLIPEYPIANDDILAAVTGGVLMGLATGISMRAGGSTGGFDIVGAILTQKRDFPLGTVLFMLNGGVIVALGYFQRDWDLALYSMLSIYITGRVVDMIHTRHLKVTLFIITHHKDRLLEKLMQVERGVTVMQSEGAYSKKPQHVLMTVTTRFELVSLQQMIRETDPGAFVNIVETTGIIGQFRRG</sequence>
<dbReference type="InterPro" id="IPR019264">
    <property type="entry name" value="DUF2179"/>
</dbReference>
<keyword evidence="4 6" id="KW-1133">Transmembrane helix</keyword>
<dbReference type="RefSeq" id="WP_089200021.1">
    <property type="nucleotide sequence ID" value="NZ_NHRJ02000004.1"/>
</dbReference>
<dbReference type="OrthoDB" id="2417289at2"/>
<dbReference type="CDD" id="cd16380">
    <property type="entry name" value="YitT_C"/>
    <property type="match status" value="1"/>
</dbReference>
<feature type="transmembrane region" description="Helical" evidence="6">
    <location>
        <begin position="102"/>
        <end position="122"/>
    </location>
</feature>
<evidence type="ECO:0000256" key="6">
    <source>
        <dbReference type="SAM" id="Phobius"/>
    </source>
</evidence>
<accession>A0A2W1NTV9</accession>
<feature type="transmembrane region" description="Helical" evidence="6">
    <location>
        <begin position="7"/>
        <end position="27"/>
    </location>
</feature>
<dbReference type="GO" id="GO:0005886">
    <property type="term" value="C:plasma membrane"/>
    <property type="evidence" value="ECO:0007669"/>
    <property type="project" value="UniProtKB-SubCell"/>
</dbReference>
<dbReference type="Proteomes" id="UP000214746">
    <property type="component" value="Unassembled WGS sequence"/>
</dbReference>
<organism evidence="8 9">
    <name type="scientific">Paenibacillus xerothermodurans</name>
    <dbReference type="NCBI Taxonomy" id="1977292"/>
    <lineage>
        <taxon>Bacteria</taxon>
        <taxon>Bacillati</taxon>
        <taxon>Bacillota</taxon>
        <taxon>Bacilli</taxon>
        <taxon>Bacillales</taxon>
        <taxon>Paenibacillaceae</taxon>
        <taxon>Paenibacillus</taxon>
    </lineage>
</organism>
<evidence type="ECO:0000256" key="4">
    <source>
        <dbReference type="ARBA" id="ARBA00022989"/>
    </source>
</evidence>
<dbReference type="PIRSF" id="PIRSF006483">
    <property type="entry name" value="Membrane_protein_YitT"/>
    <property type="match status" value="1"/>
</dbReference>
<keyword evidence="9" id="KW-1185">Reference proteome</keyword>
<dbReference type="Gene3D" id="3.30.70.120">
    <property type="match status" value="1"/>
</dbReference>
<comment type="caution">
    <text evidence="8">The sequence shown here is derived from an EMBL/GenBank/DDBJ whole genome shotgun (WGS) entry which is preliminary data.</text>
</comment>
<evidence type="ECO:0000256" key="1">
    <source>
        <dbReference type="ARBA" id="ARBA00004651"/>
    </source>
</evidence>
<feature type="domain" description="DUF2179" evidence="7">
    <location>
        <begin position="214"/>
        <end position="268"/>
    </location>
</feature>
<dbReference type="Pfam" id="PF10035">
    <property type="entry name" value="DUF2179"/>
    <property type="match status" value="1"/>
</dbReference>
<comment type="subcellular location">
    <subcellularLocation>
        <location evidence="1">Cell membrane</location>
        <topology evidence="1">Multi-pass membrane protein</topology>
    </subcellularLocation>
</comment>
<reference evidence="8" key="1">
    <citation type="submission" date="2018-06" db="EMBL/GenBank/DDBJ databases">
        <title>Paenibacillus xerothermodurans sp. nov. an extremely dry heat resistant spore forming bacterium isolated from the soil of Cape Canaveral, Florida.</title>
        <authorList>
            <person name="Seuylemezian A."/>
            <person name="Kaur N."/>
            <person name="Patil P."/>
            <person name="Patil P."/>
            <person name="Mayilraj S."/>
            <person name="Vaishampayan P."/>
        </authorList>
    </citation>
    <scope>NUCLEOTIDE SEQUENCE [LARGE SCALE GENOMIC DNA]</scope>
    <source>
        <strain evidence="8">ATCC 27380</strain>
    </source>
</reference>
<protein>
    <submittedName>
        <fullName evidence="8">YitT family protein</fullName>
    </submittedName>
</protein>
<keyword evidence="5 6" id="KW-0472">Membrane</keyword>
<keyword evidence="3 6" id="KW-0812">Transmembrane</keyword>
<feature type="transmembrane region" description="Helical" evidence="6">
    <location>
        <begin position="142"/>
        <end position="162"/>
    </location>
</feature>
<feature type="transmembrane region" description="Helical" evidence="6">
    <location>
        <begin position="70"/>
        <end position="90"/>
    </location>
</feature>
<dbReference type="InterPro" id="IPR051461">
    <property type="entry name" value="UPF0750_membrane"/>
</dbReference>
<dbReference type="AlphaFoldDB" id="A0A2W1NTV9"/>
<evidence type="ECO:0000256" key="3">
    <source>
        <dbReference type="ARBA" id="ARBA00022692"/>
    </source>
</evidence>
<dbReference type="InterPro" id="IPR003740">
    <property type="entry name" value="YitT"/>
</dbReference>
<feature type="transmembrane region" description="Helical" evidence="6">
    <location>
        <begin position="39"/>
        <end position="58"/>
    </location>
</feature>
<dbReference type="InterPro" id="IPR015867">
    <property type="entry name" value="N-reg_PII/ATP_PRibTrfase_C"/>
</dbReference>
<evidence type="ECO:0000313" key="9">
    <source>
        <dbReference type="Proteomes" id="UP000214746"/>
    </source>
</evidence>
<dbReference type="Pfam" id="PF02588">
    <property type="entry name" value="YitT_membrane"/>
    <property type="match status" value="1"/>
</dbReference>
<proteinExistence type="predicted"/>